<dbReference type="EMBL" id="VFOW01000001">
    <property type="protein sequence ID" value="TQL79337.1"/>
    <property type="molecule type" value="Genomic_DNA"/>
</dbReference>
<evidence type="ECO:0000313" key="2">
    <source>
        <dbReference type="EMBL" id="TQL79337.1"/>
    </source>
</evidence>
<evidence type="ECO:0000313" key="3">
    <source>
        <dbReference type="Proteomes" id="UP000317043"/>
    </source>
</evidence>
<dbReference type="SUPFAM" id="SSF54593">
    <property type="entry name" value="Glyoxalase/Bleomycin resistance protein/Dihydroxybiphenyl dioxygenase"/>
    <property type="match status" value="1"/>
</dbReference>
<accession>A0A543B3C2</accession>
<dbReference type="RefSeq" id="WP_142044564.1">
    <property type="nucleotide sequence ID" value="NZ_JBHTGS010000002.1"/>
</dbReference>
<dbReference type="InParanoid" id="A0A543B3C2"/>
<dbReference type="InterPro" id="IPR041581">
    <property type="entry name" value="Glyoxalase_6"/>
</dbReference>
<protein>
    <recommendedName>
        <fullName evidence="1">Glyoxalase-like domain-containing protein</fullName>
    </recommendedName>
</protein>
<evidence type="ECO:0000259" key="1">
    <source>
        <dbReference type="Pfam" id="PF18029"/>
    </source>
</evidence>
<feature type="domain" description="Glyoxalase-like" evidence="1">
    <location>
        <begin position="7"/>
        <end position="126"/>
    </location>
</feature>
<dbReference type="PANTHER" id="PTHR35908:SF1">
    <property type="entry name" value="CONSERVED PROTEIN"/>
    <property type="match status" value="1"/>
</dbReference>
<dbReference type="Pfam" id="PF18029">
    <property type="entry name" value="Glyoxalase_6"/>
    <property type="match status" value="1"/>
</dbReference>
<dbReference type="PANTHER" id="PTHR35908">
    <property type="entry name" value="HYPOTHETICAL FUSION PROTEIN"/>
    <property type="match status" value="1"/>
</dbReference>
<comment type="caution">
    <text evidence="2">The sequence shown here is derived from an EMBL/GenBank/DDBJ whole genome shotgun (WGS) entry which is preliminary data.</text>
</comment>
<keyword evidence="3" id="KW-1185">Reference proteome</keyword>
<gene>
    <name evidence="2" type="ORF">FB566_4938</name>
</gene>
<name>A0A543B3C2_9ACTN</name>
<sequence>MAELRDLVIDAEHAATLARFWSEALDGYRIAPYDDAELARLKAEGIDSPEGDPTVLLEPLDGAGPRIFVQTVPELKSVKNRLHLDLWAADHERERDRLIGLGAEIAAEHPEWTTLTDPQGNEFCLMR</sequence>
<dbReference type="AlphaFoldDB" id="A0A543B3C2"/>
<reference evidence="2 3" key="1">
    <citation type="submission" date="2019-06" db="EMBL/GenBank/DDBJ databases">
        <title>Sequencing the genomes of 1000 actinobacteria strains.</title>
        <authorList>
            <person name="Klenk H.-P."/>
        </authorList>
    </citation>
    <scope>NUCLEOTIDE SEQUENCE [LARGE SCALE GENOMIC DNA]</scope>
    <source>
        <strain evidence="2 3">DSM 45928</strain>
    </source>
</reference>
<dbReference type="OrthoDB" id="3295209at2"/>
<proteinExistence type="predicted"/>
<organism evidence="2 3">
    <name type="scientific">Stackebrandtia endophytica</name>
    <dbReference type="NCBI Taxonomy" id="1496996"/>
    <lineage>
        <taxon>Bacteria</taxon>
        <taxon>Bacillati</taxon>
        <taxon>Actinomycetota</taxon>
        <taxon>Actinomycetes</taxon>
        <taxon>Glycomycetales</taxon>
        <taxon>Glycomycetaceae</taxon>
        <taxon>Stackebrandtia</taxon>
    </lineage>
</organism>
<dbReference type="Proteomes" id="UP000317043">
    <property type="component" value="Unassembled WGS sequence"/>
</dbReference>
<dbReference type="Gene3D" id="3.10.180.10">
    <property type="entry name" value="2,3-Dihydroxybiphenyl 1,2-Dioxygenase, domain 1"/>
    <property type="match status" value="1"/>
</dbReference>
<dbReference type="InterPro" id="IPR029068">
    <property type="entry name" value="Glyas_Bleomycin-R_OHBP_Dase"/>
</dbReference>